<evidence type="ECO:0000313" key="2">
    <source>
        <dbReference type="EMBL" id="KAJ6806651.1"/>
    </source>
</evidence>
<accession>A0AAX6ERV6</accession>
<reference evidence="2" key="1">
    <citation type="journal article" date="2023" name="GigaByte">
        <title>Genome assembly of the bearded iris, Iris pallida Lam.</title>
        <authorList>
            <person name="Bruccoleri R.E."/>
            <person name="Oakeley E.J."/>
            <person name="Faust A.M.E."/>
            <person name="Altorfer M."/>
            <person name="Dessus-Babus S."/>
            <person name="Burckhardt D."/>
            <person name="Oertli M."/>
            <person name="Naumann U."/>
            <person name="Petersen F."/>
            <person name="Wong J."/>
        </authorList>
    </citation>
    <scope>NUCLEOTIDE SEQUENCE</scope>
    <source>
        <strain evidence="2">GSM-AAB239-AS_SAM_17_03QT</strain>
    </source>
</reference>
<protein>
    <submittedName>
        <fullName evidence="2">UDP-glycosyltransferase 83A1</fullName>
    </submittedName>
</protein>
<gene>
    <name evidence="2" type="ORF">M6B38_175385</name>
</gene>
<reference evidence="2" key="2">
    <citation type="submission" date="2023-04" db="EMBL/GenBank/DDBJ databases">
        <authorList>
            <person name="Bruccoleri R.E."/>
            <person name="Oakeley E.J."/>
            <person name="Faust A.-M."/>
            <person name="Dessus-Babus S."/>
            <person name="Altorfer M."/>
            <person name="Burckhardt D."/>
            <person name="Oertli M."/>
            <person name="Naumann U."/>
            <person name="Petersen F."/>
            <person name="Wong J."/>
        </authorList>
    </citation>
    <scope>NUCLEOTIDE SEQUENCE</scope>
    <source>
        <strain evidence="2">GSM-AAB239-AS_SAM_17_03QT</strain>
        <tissue evidence="2">Leaf</tissue>
    </source>
</reference>
<dbReference type="AlphaFoldDB" id="A0AAX6ERV6"/>
<comment type="caution">
    <text evidence="2">The sequence shown here is derived from an EMBL/GenBank/DDBJ whole genome shotgun (WGS) entry which is preliminary data.</text>
</comment>
<dbReference type="Proteomes" id="UP001140949">
    <property type="component" value="Unassembled WGS sequence"/>
</dbReference>
<evidence type="ECO:0000256" key="1">
    <source>
        <dbReference type="SAM" id="Phobius"/>
    </source>
</evidence>
<dbReference type="EMBL" id="JANAVB010034585">
    <property type="protein sequence ID" value="KAJ6806651.1"/>
    <property type="molecule type" value="Genomic_DNA"/>
</dbReference>
<keyword evidence="1" id="KW-1133">Transmembrane helix</keyword>
<keyword evidence="1" id="KW-0812">Transmembrane</keyword>
<sequence length="156" mass="17165">MLCIRRFIPRLPHRFALPWRLVCSFLQQREGVPTTTALALLPSGRLAPDRMPLRFFVRKSFFFRVESFGMLSIVASVPALAGQKAPNLTPIFSATSKDHAMLASAMKQVILFSLSLLVSSISVSKNPGMNFNMASIWSTKSLRSSPGPSPSGIVTR</sequence>
<feature type="transmembrane region" description="Helical" evidence="1">
    <location>
        <begin position="101"/>
        <end position="123"/>
    </location>
</feature>
<keyword evidence="1" id="KW-0472">Membrane</keyword>
<organism evidence="2 3">
    <name type="scientific">Iris pallida</name>
    <name type="common">Sweet iris</name>
    <dbReference type="NCBI Taxonomy" id="29817"/>
    <lineage>
        <taxon>Eukaryota</taxon>
        <taxon>Viridiplantae</taxon>
        <taxon>Streptophyta</taxon>
        <taxon>Embryophyta</taxon>
        <taxon>Tracheophyta</taxon>
        <taxon>Spermatophyta</taxon>
        <taxon>Magnoliopsida</taxon>
        <taxon>Liliopsida</taxon>
        <taxon>Asparagales</taxon>
        <taxon>Iridaceae</taxon>
        <taxon>Iridoideae</taxon>
        <taxon>Irideae</taxon>
        <taxon>Iris</taxon>
    </lineage>
</organism>
<name>A0AAX6ERV6_IRIPA</name>
<feature type="transmembrane region" description="Helical" evidence="1">
    <location>
        <begin position="61"/>
        <end position="81"/>
    </location>
</feature>
<evidence type="ECO:0000313" key="3">
    <source>
        <dbReference type="Proteomes" id="UP001140949"/>
    </source>
</evidence>
<proteinExistence type="predicted"/>
<keyword evidence="3" id="KW-1185">Reference proteome</keyword>